<proteinExistence type="predicted"/>
<reference evidence="2 3" key="1">
    <citation type="submission" date="2020-08" db="EMBL/GenBank/DDBJ databases">
        <title>Genomic Encyclopedia of Type Strains, Phase III (KMG-III): the genomes of soil and plant-associated and newly described type strains.</title>
        <authorList>
            <person name="Whitman W."/>
        </authorList>
    </citation>
    <scope>NUCLEOTIDE SEQUENCE [LARGE SCALE GENOMIC DNA]</scope>
    <source>
        <strain evidence="2 3">CECT 8234</strain>
    </source>
</reference>
<name>A0A7W5CED4_9BACL</name>
<keyword evidence="3" id="KW-1185">Reference proteome</keyword>
<accession>A0A7W5CED4</accession>
<sequence length="55" mass="6379">MIPSNQKNLHDMQINTRNEKIAIRTQQIVFGIAIFCVFISYLIINALCKNQLTKK</sequence>
<feature type="transmembrane region" description="Helical" evidence="1">
    <location>
        <begin position="28"/>
        <end position="48"/>
    </location>
</feature>
<protein>
    <submittedName>
        <fullName evidence="2">Uncharacterized protein</fullName>
    </submittedName>
</protein>
<organism evidence="2 3">
    <name type="scientific">Paenibacillus endophyticus</name>
    <dbReference type="NCBI Taxonomy" id="1294268"/>
    <lineage>
        <taxon>Bacteria</taxon>
        <taxon>Bacillati</taxon>
        <taxon>Bacillota</taxon>
        <taxon>Bacilli</taxon>
        <taxon>Bacillales</taxon>
        <taxon>Paenibacillaceae</taxon>
        <taxon>Paenibacillus</taxon>
    </lineage>
</organism>
<comment type="caution">
    <text evidence="2">The sequence shown here is derived from an EMBL/GenBank/DDBJ whole genome shotgun (WGS) entry which is preliminary data.</text>
</comment>
<evidence type="ECO:0000313" key="2">
    <source>
        <dbReference type="EMBL" id="MBB3156121.1"/>
    </source>
</evidence>
<keyword evidence="1" id="KW-1133">Transmembrane helix</keyword>
<gene>
    <name evidence="2" type="ORF">FHS16_006242</name>
</gene>
<evidence type="ECO:0000313" key="3">
    <source>
        <dbReference type="Proteomes" id="UP000518605"/>
    </source>
</evidence>
<evidence type="ECO:0000256" key="1">
    <source>
        <dbReference type="SAM" id="Phobius"/>
    </source>
</evidence>
<dbReference type="AlphaFoldDB" id="A0A7W5CED4"/>
<dbReference type="Proteomes" id="UP000518605">
    <property type="component" value="Unassembled WGS sequence"/>
</dbReference>
<dbReference type="EMBL" id="JACHXW010000033">
    <property type="protein sequence ID" value="MBB3156121.1"/>
    <property type="molecule type" value="Genomic_DNA"/>
</dbReference>
<keyword evidence="1" id="KW-0812">Transmembrane</keyword>
<keyword evidence="1" id="KW-0472">Membrane</keyword>